<dbReference type="Proteomes" id="UP001066276">
    <property type="component" value="Chromosome 3_2"/>
</dbReference>
<evidence type="ECO:0000313" key="2">
    <source>
        <dbReference type="EMBL" id="KAJ1178444.1"/>
    </source>
</evidence>
<organism evidence="2 3">
    <name type="scientific">Pleurodeles waltl</name>
    <name type="common">Iberian ribbed newt</name>
    <dbReference type="NCBI Taxonomy" id="8319"/>
    <lineage>
        <taxon>Eukaryota</taxon>
        <taxon>Metazoa</taxon>
        <taxon>Chordata</taxon>
        <taxon>Craniata</taxon>
        <taxon>Vertebrata</taxon>
        <taxon>Euteleostomi</taxon>
        <taxon>Amphibia</taxon>
        <taxon>Batrachia</taxon>
        <taxon>Caudata</taxon>
        <taxon>Salamandroidea</taxon>
        <taxon>Salamandridae</taxon>
        <taxon>Pleurodelinae</taxon>
        <taxon>Pleurodeles</taxon>
    </lineage>
</organism>
<evidence type="ECO:0000256" key="1">
    <source>
        <dbReference type="SAM" id="MobiDB-lite"/>
    </source>
</evidence>
<dbReference type="EMBL" id="JANPWB010000006">
    <property type="protein sequence ID" value="KAJ1178444.1"/>
    <property type="molecule type" value="Genomic_DNA"/>
</dbReference>
<reference evidence="2" key="1">
    <citation type="journal article" date="2022" name="bioRxiv">
        <title>Sequencing and chromosome-scale assembly of the giantPleurodeles waltlgenome.</title>
        <authorList>
            <person name="Brown T."/>
            <person name="Elewa A."/>
            <person name="Iarovenko S."/>
            <person name="Subramanian E."/>
            <person name="Araus A.J."/>
            <person name="Petzold A."/>
            <person name="Susuki M."/>
            <person name="Suzuki K.-i.T."/>
            <person name="Hayashi T."/>
            <person name="Toyoda A."/>
            <person name="Oliveira C."/>
            <person name="Osipova E."/>
            <person name="Leigh N.D."/>
            <person name="Simon A."/>
            <person name="Yun M.H."/>
        </authorList>
    </citation>
    <scope>NUCLEOTIDE SEQUENCE</scope>
    <source>
        <strain evidence="2">20211129_DDA</strain>
        <tissue evidence="2">Liver</tissue>
    </source>
</reference>
<gene>
    <name evidence="2" type="ORF">NDU88_003690</name>
</gene>
<accession>A0AAV7TP24</accession>
<feature type="compositionally biased region" description="Basic and acidic residues" evidence="1">
    <location>
        <begin position="19"/>
        <end position="33"/>
    </location>
</feature>
<name>A0AAV7TP24_PLEWA</name>
<feature type="region of interest" description="Disordered" evidence="1">
    <location>
        <begin position="19"/>
        <end position="46"/>
    </location>
</feature>
<comment type="caution">
    <text evidence="2">The sequence shown here is derived from an EMBL/GenBank/DDBJ whole genome shotgun (WGS) entry which is preliminary data.</text>
</comment>
<sequence>MMTSRELEWEKYTVRHAEGRDKDRRPQCLKRDPIPSPACRKNERTFREKQQAITALPTRVRLHSLTVLRSRGVRLRERPRRAALTPPWCVRDCTA</sequence>
<keyword evidence="3" id="KW-1185">Reference proteome</keyword>
<dbReference type="AlphaFoldDB" id="A0AAV7TP24"/>
<proteinExistence type="predicted"/>
<protein>
    <submittedName>
        <fullName evidence="2">Uncharacterized protein</fullName>
    </submittedName>
</protein>
<evidence type="ECO:0000313" key="3">
    <source>
        <dbReference type="Proteomes" id="UP001066276"/>
    </source>
</evidence>